<dbReference type="Proteomes" id="UP001234297">
    <property type="component" value="Chromosome 1"/>
</dbReference>
<comment type="caution">
    <text evidence="1">The sequence shown here is derived from an EMBL/GenBank/DDBJ whole genome shotgun (WGS) entry which is preliminary data.</text>
</comment>
<protein>
    <submittedName>
        <fullName evidence="1">Uncharacterized protein</fullName>
    </submittedName>
</protein>
<sequence>MEVVRCRCPENTMKKASRSFPSLKSGTKMTVSEFSDWLQHMDRNDDGIISKPELQKAVKSLGVWFTNWKAKKAMAAADFNDNTVIDTDEELQQLIITELKGTLKSIGMKFTSWETKQAMAAADINGDGIINNDLELKWVIDYGQKHRGAHHHRGRG</sequence>
<reference evidence="1 2" key="1">
    <citation type="journal article" date="2022" name="Hortic Res">
        <title>A haplotype resolved chromosomal level avocado genome allows analysis of novel avocado genes.</title>
        <authorList>
            <person name="Nath O."/>
            <person name="Fletcher S.J."/>
            <person name="Hayward A."/>
            <person name="Shaw L.M."/>
            <person name="Masouleh A.K."/>
            <person name="Furtado A."/>
            <person name="Henry R.J."/>
            <person name="Mitter N."/>
        </authorList>
    </citation>
    <scope>NUCLEOTIDE SEQUENCE [LARGE SCALE GENOMIC DNA]</scope>
    <source>
        <strain evidence="2">cv. Hass</strain>
    </source>
</reference>
<keyword evidence="2" id="KW-1185">Reference proteome</keyword>
<proteinExistence type="predicted"/>
<dbReference type="EMBL" id="CM056809">
    <property type="protein sequence ID" value="KAJ8648157.1"/>
    <property type="molecule type" value="Genomic_DNA"/>
</dbReference>
<name>A0ACC2MQX9_PERAE</name>
<gene>
    <name evidence="1" type="ORF">MRB53_001180</name>
</gene>
<organism evidence="1 2">
    <name type="scientific">Persea americana</name>
    <name type="common">Avocado</name>
    <dbReference type="NCBI Taxonomy" id="3435"/>
    <lineage>
        <taxon>Eukaryota</taxon>
        <taxon>Viridiplantae</taxon>
        <taxon>Streptophyta</taxon>
        <taxon>Embryophyta</taxon>
        <taxon>Tracheophyta</taxon>
        <taxon>Spermatophyta</taxon>
        <taxon>Magnoliopsida</taxon>
        <taxon>Magnoliidae</taxon>
        <taxon>Laurales</taxon>
        <taxon>Lauraceae</taxon>
        <taxon>Persea</taxon>
    </lineage>
</organism>
<evidence type="ECO:0000313" key="2">
    <source>
        <dbReference type="Proteomes" id="UP001234297"/>
    </source>
</evidence>
<accession>A0ACC2MQX9</accession>
<evidence type="ECO:0000313" key="1">
    <source>
        <dbReference type="EMBL" id="KAJ8648157.1"/>
    </source>
</evidence>